<evidence type="ECO:0000256" key="1">
    <source>
        <dbReference type="ARBA" id="ARBA00004651"/>
    </source>
</evidence>
<keyword evidence="7" id="KW-0418">Kinase</keyword>
<keyword evidence="4" id="KW-0808">Transferase</keyword>
<dbReference type="PANTHER" id="PTHR43156:SF2">
    <property type="entry name" value="STAGE II SPORULATION PROTEIN E"/>
    <property type="match status" value="1"/>
</dbReference>
<dbReference type="SUPFAM" id="SSF103190">
    <property type="entry name" value="Sensory domain-like"/>
    <property type="match status" value="1"/>
</dbReference>
<dbReference type="CDD" id="cd16936">
    <property type="entry name" value="HATPase_RsbW-like"/>
    <property type="match status" value="1"/>
</dbReference>
<keyword evidence="10 13" id="KW-1133">Transmembrane helix</keyword>
<dbReference type="Gene3D" id="3.30.450.40">
    <property type="match status" value="1"/>
</dbReference>
<dbReference type="InterPro" id="IPR036457">
    <property type="entry name" value="PPM-type-like_dom_sf"/>
</dbReference>
<dbReference type="Gene3D" id="3.30.565.10">
    <property type="entry name" value="Histidine kinase-like ATPase, C-terminal domain"/>
    <property type="match status" value="1"/>
</dbReference>
<keyword evidence="11" id="KW-0902">Two-component regulatory system</keyword>
<evidence type="ECO:0000256" key="4">
    <source>
        <dbReference type="ARBA" id="ARBA00022679"/>
    </source>
</evidence>
<feature type="transmembrane region" description="Helical" evidence="13">
    <location>
        <begin position="182"/>
        <end position="203"/>
    </location>
</feature>
<dbReference type="EMBL" id="JBEZAE010000001">
    <property type="protein sequence ID" value="MEU7069222.1"/>
    <property type="molecule type" value="Genomic_DNA"/>
</dbReference>
<dbReference type="InterPro" id="IPR033463">
    <property type="entry name" value="sCache_3"/>
</dbReference>
<dbReference type="InterPro" id="IPR035965">
    <property type="entry name" value="PAS-like_dom_sf"/>
</dbReference>
<dbReference type="RefSeq" id="WP_358477819.1">
    <property type="nucleotide sequence ID" value="NZ_JBEZAE010000001.1"/>
</dbReference>
<evidence type="ECO:0000256" key="5">
    <source>
        <dbReference type="ARBA" id="ARBA00022692"/>
    </source>
</evidence>
<comment type="subcellular location">
    <subcellularLocation>
        <location evidence="1">Cell membrane</location>
        <topology evidence="1">Multi-pass membrane protein</topology>
    </subcellularLocation>
</comment>
<organism evidence="16 17">
    <name type="scientific">Streptomyces narbonensis</name>
    <dbReference type="NCBI Taxonomy" id="67333"/>
    <lineage>
        <taxon>Bacteria</taxon>
        <taxon>Bacillati</taxon>
        <taxon>Actinomycetota</taxon>
        <taxon>Actinomycetes</taxon>
        <taxon>Kitasatosporales</taxon>
        <taxon>Streptomycetaceae</taxon>
        <taxon>Streptomyces</taxon>
    </lineage>
</organism>
<dbReference type="SUPFAM" id="SSF81606">
    <property type="entry name" value="PP2C-like"/>
    <property type="match status" value="1"/>
</dbReference>
<dbReference type="InterPro" id="IPR003594">
    <property type="entry name" value="HATPase_dom"/>
</dbReference>
<evidence type="ECO:0000256" key="9">
    <source>
        <dbReference type="ARBA" id="ARBA00022840"/>
    </source>
</evidence>
<sequence>MNARAARTPRDGRTGLRSVAGQVFALEALIALLVIAAAVFVIFHQAQRDTERDARIRSLSVAEAFAHAPGVDEALTSPDPTAELQARAEATRLATGVDFIAVLSPAGVRYTDSKPELIGRVATGDLTRATVDGESFTELFRGAPNDAVRAVVPVVDEQGKVVGMVSSGIEVQSITDALQGRLPLLVGAAAGALALAVGGAGLVSRRLRRQTHGLGPAEMTRMKEHHEAVLHAVREGVLIVGPDHRLLLANDEARRLLGLSADAERRHVSELGLDPRTVELLTSGRAATDEVHRAGDRLLAVSVRPTLTAGAESGSVMTMRDTTELAAVTGRAAVARGRLQLLYEAGVRIGTTLEVVRTAEELAEVAVPRFADFATVELLEPVLRGEEPPDDAAAMTEMRRTALSGLRPDQPLQPVGDTIHFDVTGTPMAVALDAGHAVAQPELAAAEAWRAQDPEGAARALAYGMHSLLTVPLLARGVVLGMANFWRADTPEPFGDEDLSFAEELAARAAVAIDNARRFTREHAMAVTLQRSLLPRVLPDQSAVEVAYRYLPAKAGVGGDWFDVIPLPGARVALVVGDVVGHGLHAAATMGRLRTAVHNFSTLDVPPDELLGHLDELTGRIDHRETEGPDAEGRRREQGITGATCLYAIYDPASGRCTVASAGHPGPALVGPDGRVEFPELAPGLPLGLGLGDVPFETTELRLPEGSKLVLFTDGLLEDRGRDLDTGLTLLGSTLARPDRSPEQTCADVLATLLSPSPRDDIALLVARTRLLDRERIAEWEVVRDPSAVSPVRNAAAAKLSEWGLDGLAFTAELILSELITNAVRYGADPVRVRLLHDRTLICEVSDGSSTSPHLRHATTTDEGGRGLYLVAQYAERWGTRYGRRGKTIWAELRVDDTDAGPMAATVVPDLDALEDLAW</sequence>
<evidence type="ECO:0000256" key="3">
    <source>
        <dbReference type="ARBA" id="ARBA00022553"/>
    </source>
</evidence>
<evidence type="ECO:0000259" key="14">
    <source>
        <dbReference type="SMART" id="SM00065"/>
    </source>
</evidence>
<dbReference type="InterPro" id="IPR052016">
    <property type="entry name" value="Bact_Sigma-Reg"/>
</dbReference>
<dbReference type="Pfam" id="PF01590">
    <property type="entry name" value="GAF"/>
    <property type="match status" value="1"/>
</dbReference>
<dbReference type="Gene3D" id="3.60.40.10">
    <property type="entry name" value="PPM-type phosphatase domain"/>
    <property type="match status" value="1"/>
</dbReference>
<name>A0ABV3C363_9ACTN</name>
<evidence type="ECO:0000256" key="13">
    <source>
        <dbReference type="SAM" id="Phobius"/>
    </source>
</evidence>
<dbReference type="SMART" id="SM00331">
    <property type="entry name" value="PP2C_SIG"/>
    <property type="match status" value="1"/>
</dbReference>
<dbReference type="Proteomes" id="UP001551329">
    <property type="component" value="Unassembled WGS sequence"/>
</dbReference>
<dbReference type="SUPFAM" id="SSF55874">
    <property type="entry name" value="ATPase domain of HSP90 chaperone/DNA topoisomerase II/histidine kinase"/>
    <property type="match status" value="1"/>
</dbReference>
<dbReference type="InterPro" id="IPR036890">
    <property type="entry name" value="HATPase_C_sf"/>
</dbReference>
<evidence type="ECO:0000313" key="16">
    <source>
        <dbReference type="EMBL" id="MEU7069222.1"/>
    </source>
</evidence>
<evidence type="ECO:0000256" key="10">
    <source>
        <dbReference type="ARBA" id="ARBA00022989"/>
    </source>
</evidence>
<evidence type="ECO:0000256" key="12">
    <source>
        <dbReference type="ARBA" id="ARBA00023136"/>
    </source>
</evidence>
<dbReference type="Pfam" id="PF17203">
    <property type="entry name" value="sCache_3_2"/>
    <property type="match status" value="1"/>
</dbReference>
<dbReference type="SUPFAM" id="SSF55785">
    <property type="entry name" value="PYP-like sensor domain (PAS domain)"/>
    <property type="match status" value="1"/>
</dbReference>
<dbReference type="Pfam" id="PF07228">
    <property type="entry name" value="SpoIIE"/>
    <property type="match status" value="1"/>
</dbReference>
<keyword evidence="17" id="KW-1185">Reference proteome</keyword>
<dbReference type="PANTHER" id="PTHR43156">
    <property type="entry name" value="STAGE II SPORULATION PROTEIN E-RELATED"/>
    <property type="match status" value="1"/>
</dbReference>
<comment type="caution">
    <text evidence="16">The sequence shown here is derived from an EMBL/GenBank/DDBJ whole genome shotgun (WGS) entry which is preliminary data.</text>
</comment>
<keyword evidence="6" id="KW-0547">Nucleotide-binding</keyword>
<keyword evidence="5 13" id="KW-0812">Transmembrane</keyword>
<evidence type="ECO:0000259" key="15">
    <source>
        <dbReference type="SMART" id="SM00331"/>
    </source>
</evidence>
<dbReference type="InterPro" id="IPR001932">
    <property type="entry name" value="PPM-type_phosphatase-like_dom"/>
</dbReference>
<evidence type="ECO:0000313" key="17">
    <source>
        <dbReference type="Proteomes" id="UP001551329"/>
    </source>
</evidence>
<keyword evidence="8" id="KW-0378">Hydrolase</keyword>
<feature type="domain" description="GAF" evidence="14">
    <location>
        <begin position="344"/>
        <end position="523"/>
    </location>
</feature>
<proteinExistence type="predicted"/>
<feature type="transmembrane region" description="Helical" evidence="13">
    <location>
        <begin position="20"/>
        <end position="43"/>
    </location>
</feature>
<dbReference type="InterPro" id="IPR003018">
    <property type="entry name" value="GAF"/>
</dbReference>
<evidence type="ECO:0000256" key="6">
    <source>
        <dbReference type="ARBA" id="ARBA00022741"/>
    </source>
</evidence>
<dbReference type="Pfam" id="PF13581">
    <property type="entry name" value="HATPase_c_2"/>
    <property type="match status" value="1"/>
</dbReference>
<dbReference type="SUPFAM" id="SSF55781">
    <property type="entry name" value="GAF domain-like"/>
    <property type="match status" value="1"/>
</dbReference>
<evidence type="ECO:0000256" key="8">
    <source>
        <dbReference type="ARBA" id="ARBA00022801"/>
    </source>
</evidence>
<gene>
    <name evidence="16" type="ORF">AB0A88_03580</name>
</gene>
<evidence type="ECO:0000256" key="2">
    <source>
        <dbReference type="ARBA" id="ARBA00022475"/>
    </source>
</evidence>
<feature type="domain" description="PPM-type phosphatase" evidence="15">
    <location>
        <begin position="541"/>
        <end position="769"/>
    </location>
</feature>
<reference evidence="16 17" key="1">
    <citation type="submission" date="2024-06" db="EMBL/GenBank/DDBJ databases">
        <title>The Natural Products Discovery Center: Release of the First 8490 Sequenced Strains for Exploring Actinobacteria Biosynthetic Diversity.</title>
        <authorList>
            <person name="Kalkreuter E."/>
            <person name="Kautsar S.A."/>
            <person name="Yang D."/>
            <person name="Bader C.D."/>
            <person name="Teijaro C.N."/>
            <person name="Fluegel L."/>
            <person name="Davis C.M."/>
            <person name="Simpson J.R."/>
            <person name="Lauterbach L."/>
            <person name="Steele A.D."/>
            <person name="Gui C."/>
            <person name="Meng S."/>
            <person name="Li G."/>
            <person name="Viehrig K."/>
            <person name="Ye F."/>
            <person name="Su P."/>
            <person name="Kiefer A.F."/>
            <person name="Nichols A."/>
            <person name="Cepeda A.J."/>
            <person name="Yan W."/>
            <person name="Fan B."/>
            <person name="Jiang Y."/>
            <person name="Adhikari A."/>
            <person name="Zheng C.-J."/>
            <person name="Schuster L."/>
            <person name="Cowan T.M."/>
            <person name="Smanski M.J."/>
            <person name="Chevrette M.G."/>
            <person name="De Carvalho L.P.S."/>
            <person name="Shen B."/>
        </authorList>
    </citation>
    <scope>NUCLEOTIDE SEQUENCE [LARGE SCALE GENOMIC DNA]</scope>
    <source>
        <strain evidence="16 17">NPDC045974</strain>
    </source>
</reference>
<keyword evidence="3" id="KW-0597">Phosphoprotein</keyword>
<evidence type="ECO:0000256" key="7">
    <source>
        <dbReference type="ARBA" id="ARBA00022777"/>
    </source>
</evidence>
<keyword evidence="9" id="KW-0067">ATP-binding</keyword>
<evidence type="ECO:0000256" key="11">
    <source>
        <dbReference type="ARBA" id="ARBA00023012"/>
    </source>
</evidence>
<protein>
    <submittedName>
        <fullName evidence="16">SpoIIE family protein phosphatase</fullName>
    </submittedName>
</protein>
<keyword evidence="12 13" id="KW-0472">Membrane</keyword>
<dbReference type="Gene3D" id="3.30.450.20">
    <property type="entry name" value="PAS domain"/>
    <property type="match status" value="2"/>
</dbReference>
<dbReference type="InterPro" id="IPR029151">
    <property type="entry name" value="Sensor-like_sf"/>
</dbReference>
<dbReference type="SMART" id="SM00065">
    <property type="entry name" value="GAF"/>
    <property type="match status" value="1"/>
</dbReference>
<accession>A0ABV3C363</accession>
<keyword evidence="2" id="KW-1003">Cell membrane</keyword>
<dbReference type="InterPro" id="IPR029016">
    <property type="entry name" value="GAF-like_dom_sf"/>
</dbReference>